<dbReference type="InterPro" id="IPR009057">
    <property type="entry name" value="Homeodomain-like_sf"/>
</dbReference>
<dbReference type="PRINTS" id="PR00455">
    <property type="entry name" value="HTHTETR"/>
</dbReference>
<proteinExistence type="predicted"/>
<dbReference type="InterPro" id="IPR036271">
    <property type="entry name" value="Tet_transcr_reg_TetR-rel_C_sf"/>
</dbReference>
<evidence type="ECO:0000259" key="5">
    <source>
        <dbReference type="PROSITE" id="PS50977"/>
    </source>
</evidence>
<gene>
    <name evidence="6" type="ORF">EYC87_04320</name>
</gene>
<evidence type="ECO:0000256" key="1">
    <source>
        <dbReference type="ARBA" id="ARBA00023015"/>
    </source>
</evidence>
<feature type="DNA-binding region" description="H-T-H motif" evidence="4">
    <location>
        <begin position="44"/>
        <end position="63"/>
    </location>
</feature>
<name>A0ABT3SU39_9GAMM</name>
<dbReference type="InterPro" id="IPR001647">
    <property type="entry name" value="HTH_TetR"/>
</dbReference>
<evidence type="ECO:0000256" key="3">
    <source>
        <dbReference type="ARBA" id="ARBA00023163"/>
    </source>
</evidence>
<dbReference type="SUPFAM" id="SSF46689">
    <property type="entry name" value="Homeodomain-like"/>
    <property type="match status" value="1"/>
</dbReference>
<feature type="domain" description="HTH tetR-type" evidence="5">
    <location>
        <begin position="21"/>
        <end position="81"/>
    </location>
</feature>
<keyword evidence="2 4" id="KW-0238">DNA-binding</keyword>
<comment type="caution">
    <text evidence="6">The sequence shown here is derived from an EMBL/GenBank/DDBJ whole genome shotgun (WGS) entry which is preliminary data.</text>
</comment>
<protein>
    <submittedName>
        <fullName evidence="6">TetR/AcrR family transcriptional regulator</fullName>
    </submittedName>
</protein>
<evidence type="ECO:0000313" key="7">
    <source>
        <dbReference type="Proteomes" id="UP001143307"/>
    </source>
</evidence>
<dbReference type="PANTHER" id="PTHR30055">
    <property type="entry name" value="HTH-TYPE TRANSCRIPTIONAL REGULATOR RUTR"/>
    <property type="match status" value="1"/>
</dbReference>
<dbReference type="RefSeq" id="WP_279251772.1">
    <property type="nucleotide sequence ID" value="NZ_SHNP01000001.1"/>
</dbReference>
<dbReference type="SUPFAM" id="SSF48498">
    <property type="entry name" value="Tetracyclin repressor-like, C-terminal domain"/>
    <property type="match status" value="1"/>
</dbReference>
<dbReference type="InterPro" id="IPR050109">
    <property type="entry name" value="HTH-type_TetR-like_transc_reg"/>
</dbReference>
<dbReference type="Gene3D" id="1.10.357.10">
    <property type="entry name" value="Tetracycline Repressor, domain 2"/>
    <property type="match status" value="1"/>
</dbReference>
<keyword evidence="7" id="KW-1185">Reference proteome</keyword>
<dbReference type="PANTHER" id="PTHR30055:SF234">
    <property type="entry name" value="HTH-TYPE TRANSCRIPTIONAL REGULATOR BETI"/>
    <property type="match status" value="1"/>
</dbReference>
<sequence length="217" mass="24917">MMQRIATPKKEKAKRTQERTEITRQKLLDAATHLFAYRGYDGVTVRDIEKSADVHRGLVAYHFADKDSLWRAVADACFGQMRGKIDQRFVILKELSKEEQLATIVRFYVHFSASHPEVSALVSQEATTKSWRIQHLIDGHIRPACIAMETLANQTLGLDREDFVHWYYILISASSTLFYFAPECELLFNVESRTDAVVERHAEILVKLLVRNASAFN</sequence>
<dbReference type="PROSITE" id="PS50977">
    <property type="entry name" value="HTH_TETR_2"/>
    <property type="match status" value="1"/>
</dbReference>
<keyword evidence="3" id="KW-0804">Transcription</keyword>
<evidence type="ECO:0000256" key="4">
    <source>
        <dbReference type="PROSITE-ProRule" id="PRU00335"/>
    </source>
</evidence>
<accession>A0ABT3SU39</accession>
<reference evidence="6" key="1">
    <citation type="submission" date="2019-02" db="EMBL/GenBank/DDBJ databases">
        <authorList>
            <person name="Li S.-H."/>
        </authorList>
    </citation>
    <scope>NUCLEOTIDE SEQUENCE</scope>
    <source>
        <strain evidence="6">IMCC8485</strain>
    </source>
</reference>
<dbReference type="EMBL" id="SHNP01000001">
    <property type="protein sequence ID" value="MCX2972809.1"/>
    <property type="molecule type" value="Genomic_DNA"/>
</dbReference>
<dbReference type="Proteomes" id="UP001143307">
    <property type="component" value="Unassembled WGS sequence"/>
</dbReference>
<keyword evidence="1" id="KW-0805">Transcription regulation</keyword>
<organism evidence="6 7">
    <name type="scientific">Candidatus Seongchinamella marina</name>
    <dbReference type="NCBI Taxonomy" id="2518990"/>
    <lineage>
        <taxon>Bacteria</taxon>
        <taxon>Pseudomonadati</taxon>
        <taxon>Pseudomonadota</taxon>
        <taxon>Gammaproteobacteria</taxon>
        <taxon>Cellvibrionales</taxon>
        <taxon>Halieaceae</taxon>
        <taxon>Seongchinamella</taxon>
    </lineage>
</organism>
<dbReference type="Pfam" id="PF00440">
    <property type="entry name" value="TetR_N"/>
    <property type="match status" value="1"/>
</dbReference>
<evidence type="ECO:0000256" key="2">
    <source>
        <dbReference type="ARBA" id="ARBA00023125"/>
    </source>
</evidence>
<evidence type="ECO:0000313" key="6">
    <source>
        <dbReference type="EMBL" id="MCX2972809.1"/>
    </source>
</evidence>